<protein>
    <submittedName>
        <fullName evidence="3">NirD/YgiW/YdeI family stress tolerance protein</fullName>
    </submittedName>
</protein>
<name>A0A839IVR7_9GAMM</name>
<evidence type="ECO:0000313" key="4">
    <source>
        <dbReference type="Proteomes" id="UP000565262"/>
    </source>
</evidence>
<feature type="signal peptide" evidence="2">
    <location>
        <begin position="1"/>
        <end position="20"/>
    </location>
</feature>
<sequence>MKRLMFGTLLFFAGSLTATAQVPASGLISVAEALNARDNSLVAINATLVKPLGREKYEFQDASGSITVEIDEDISRHIVLKNGQSVTLYGEIEREYKGIELEADHIEIH</sequence>
<evidence type="ECO:0000256" key="2">
    <source>
        <dbReference type="SAM" id="SignalP"/>
    </source>
</evidence>
<evidence type="ECO:0000256" key="1">
    <source>
        <dbReference type="ARBA" id="ARBA00022729"/>
    </source>
</evidence>
<accession>A0A839IVR7</accession>
<dbReference type="Gene3D" id="2.40.50.200">
    <property type="entry name" value="Bacterial OB-fold"/>
    <property type="match status" value="1"/>
</dbReference>
<dbReference type="EMBL" id="JACJFM010000024">
    <property type="protein sequence ID" value="MBB1488196.1"/>
    <property type="molecule type" value="Genomic_DNA"/>
</dbReference>
<dbReference type="AlphaFoldDB" id="A0A839IVR7"/>
<organism evidence="3 4">
    <name type="scientific">Oceanospirillum sediminis</name>
    <dbReference type="NCBI Taxonomy" id="2760088"/>
    <lineage>
        <taxon>Bacteria</taxon>
        <taxon>Pseudomonadati</taxon>
        <taxon>Pseudomonadota</taxon>
        <taxon>Gammaproteobacteria</taxon>
        <taxon>Oceanospirillales</taxon>
        <taxon>Oceanospirillaceae</taxon>
        <taxon>Oceanospirillum</taxon>
    </lineage>
</organism>
<feature type="chain" id="PRO_5032953458" evidence="2">
    <location>
        <begin position="21"/>
        <end position="109"/>
    </location>
</feature>
<dbReference type="Proteomes" id="UP000565262">
    <property type="component" value="Unassembled WGS sequence"/>
</dbReference>
<dbReference type="InterPro" id="IPR036700">
    <property type="entry name" value="BOBF_sf"/>
</dbReference>
<reference evidence="3 4" key="1">
    <citation type="submission" date="2020-08" db="EMBL/GenBank/DDBJ databases">
        <title>Oceanospirillum sp. nov. isolated from marine sediment.</title>
        <authorList>
            <person name="Ji X."/>
        </authorList>
    </citation>
    <scope>NUCLEOTIDE SEQUENCE [LARGE SCALE GENOMIC DNA]</scope>
    <source>
        <strain evidence="3 4">D5</strain>
    </source>
</reference>
<keyword evidence="1 2" id="KW-0732">Signal</keyword>
<gene>
    <name evidence="3" type="ORF">H4O21_16460</name>
</gene>
<proteinExistence type="predicted"/>
<dbReference type="PANTHER" id="PTHR36571:SF1">
    <property type="entry name" value="PROTEIN YGIW"/>
    <property type="match status" value="1"/>
</dbReference>
<evidence type="ECO:0000313" key="3">
    <source>
        <dbReference type="EMBL" id="MBB1488196.1"/>
    </source>
</evidence>
<dbReference type="RefSeq" id="WP_182809963.1">
    <property type="nucleotide sequence ID" value="NZ_JACJFM010000024.1"/>
</dbReference>
<keyword evidence="4" id="KW-1185">Reference proteome</keyword>
<comment type="caution">
    <text evidence="3">The sequence shown here is derived from an EMBL/GenBank/DDBJ whole genome shotgun (WGS) entry which is preliminary data.</text>
</comment>
<dbReference type="SUPFAM" id="SSF101756">
    <property type="entry name" value="Hypothetical protein YgiW"/>
    <property type="match status" value="1"/>
</dbReference>
<dbReference type="PANTHER" id="PTHR36571">
    <property type="entry name" value="PROTEIN YGIW"/>
    <property type="match status" value="1"/>
</dbReference>
<dbReference type="NCBIfam" id="NF033674">
    <property type="entry name" value="stress_OB_fold"/>
    <property type="match status" value="1"/>
</dbReference>
<dbReference type="Pfam" id="PF04076">
    <property type="entry name" value="BOF"/>
    <property type="match status" value="1"/>
</dbReference>
<dbReference type="InterPro" id="IPR005220">
    <property type="entry name" value="CarO-like"/>
</dbReference>